<sequence>MGMNLTKTQRAALKTSWPKVKPNATKAGVQAFVKLFDKHPKYKDKFYKLKDIPNEQLPTNKALACHSLMFTRAIETMVENVDDKDMMEEILLRLAYRHIRLDLCDKDLQRVSDLFIDQLDKSEHQIWKQAFHKLNPQIGIFLDSLKREGHHPKYKTKFWRIRDVPSDKLKGNKALHCHSLMFTRAIGAMAENIEDKEMIDEVLQRLAYRHLRLDIDEKDLKVATDIFVKEMGSSGDKVWQAAFDKMNPRIGKYMKDLEKA</sequence>
<feature type="domain" description="Globin" evidence="7">
    <location>
        <begin position="4"/>
        <end position="143"/>
    </location>
</feature>
<dbReference type="EMBL" id="OA891533">
    <property type="protein sequence ID" value="CAD7284729.1"/>
    <property type="molecule type" value="Genomic_DNA"/>
</dbReference>
<evidence type="ECO:0000313" key="8">
    <source>
        <dbReference type="EMBL" id="CAD7284729.1"/>
    </source>
</evidence>
<dbReference type="EMBL" id="CAJPEX010009496">
    <property type="protein sequence ID" value="CAG0924881.1"/>
    <property type="molecule type" value="Genomic_DNA"/>
</dbReference>
<dbReference type="InterPro" id="IPR009050">
    <property type="entry name" value="Globin-like_sf"/>
</dbReference>
<dbReference type="CDD" id="cd01040">
    <property type="entry name" value="Mb-like"/>
    <property type="match status" value="2"/>
</dbReference>
<evidence type="ECO:0000313" key="9">
    <source>
        <dbReference type="Proteomes" id="UP000678499"/>
    </source>
</evidence>
<dbReference type="GO" id="GO:0005344">
    <property type="term" value="F:oxygen carrier activity"/>
    <property type="evidence" value="ECO:0007669"/>
    <property type="project" value="UniProtKB-KW"/>
</dbReference>
<dbReference type="InterPro" id="IPR050532">
    <property type="entry name" value="Globin-like_OT"/>
</dbReference>
<dbReference type="Gene3D" id="1.10.490.10">
    <property type="entry name" value="Globins"/>
    <property type="match status" value="2"/>
</dbReference>
<evidence type="ECO:0000256" key="1">
    <source>
        <dbReference type="ARBA" id="ARBA00022448"/>
    </source>
</evidence>
<evidence type="ECO:0000256" key="5">
    <source>
        <dbReference type="ARBA" id="ARBA00023004"/>
    </source>
</evidence>
<keyword evidence="1 6" id="KW-0813">Transport</keyword>
<keyword evidence="4" id="KW-0479">Metal-binding</keyword>
<dbReference type="PROSITE" id="PS01033">
    <property type="entry name" value="GLOBIN"/>
    <property type="match status" value="1"/>
</dbReference>
<dbReference type="InterPro" id="IPR012292">
    <property type="entry name" value="Globin/Proto"/>
</dbReference>
<dbReference type="GO" id="GO:0019825">
    <property type="term" value="F:oxygen binding"/>
    <property type="evidence" value="ECO:0007669"/>
    <property type="project" value="InterPro"/>
</dbReference>
<dbReference type="OrthoDB" id="436496at2759"/>
<evidence type="ECO:0000256" key="2">
    <source>
        <dbReference type="ARBA" id="ARBA00022617"/>
    </source>
</evidence>
<evidence type="ECO:0000259" key="7">
    <source>
        <dbReference type="PROSITE" id="PS01033"/>
    </source>
</evidence>
<protein>
    <recommendedName>
        <fullName evidence="7">Globin domain-containing protein</fullName>
    </recommendedName>
</protein>
<accession>A0A7R9C2F6</accession>
<evidence type="ECO:0000256" key="6">
    <source>
        <dbReference type="RuleBase" id="RU000356"/>
    </source>
</evidence>
<dbReference type="InterPro" id="IPR044399">
    <property type="entry name" value="Mb-like_M"/>
</dbReference>
<reference evidence="8" key="1">
    <citation type="submission" date="2020-11" db="EMBL/GenBank/DDBJ databases">
        <authorList>
            <person name="Tran Van P."/>
        </authorList>
    </citation>
    <scope>NUCLEOTIDE SEQUENCE</scope>
</reference>
<comment type="similarity">
    <text evidence="6">Belongs to the globin family.</text>
</comment>
<keyword evidence="9" id="KW-1185">Reference proteome</keyword>
<dbReference type="Proteomes" id="UP000678499">
    <property type="component" value="Unassembled WGS sequence"/>
</dbReference>
<dbReference type="GO" id="GO:0020037">
    <property type="term" value="F:heme binding"/>
    <property type="evidence" value="ECO:0007669"/>
    <property type="project" value="InterPro"/>
</dbReference>
<keyword evidence="2 6" id="KW-0349">Heme</keyword>
<dbReference type="AlphaFoldDB" id="A0A7R9C2F6"/>
<dbReference type="Pfam" id="PF00042">
    <property type="entry name" value="Globin"/>
    <property type="match status" value="2"/>
</dbReference>
<keyword evidence="5" id="KW-0408">Iron</keyword>
<dbReference type="GO" id="GO:0046872">
    <property type="term" value="F:metal ion binding"/>
    <property type="evidence" value="ECO:0007669"/>
    <property type="project" value="UniProtKB-KW"/>
</dbReference>
<evidence type="ECO:0000256" key="4">
    <source>
        <dbReference type="ARBA" id="ARBA00022723"/>
    </source>
</evidence>
<proteinExistence type="inferred from homology"/>
<dbReference type="PANTHER" id="PTHR46458:SF1">
    <property type="entry name" value="GEO09476P1"/>
    <property type="match status" value="1"/>
</dbReference>
<feature type="non-terminal residue" evidence="8">
    <location>
        <position position="1"/>
    </location>
</feature>
<dbReference type="PANTHER" id="PTHR46458">
    <property type="entry name" value="BLR2807 PROTEIN"/>
    <property type="match status" value="1"/>
</dbReference>
<gene>
    <name evidence="8" type="ORF">NMOB1V02_LOCUS12333</name>
</gene>
<keyword evidence="3 6" id="KW-0561">Oxygen transport</keyword>
<evidence type="ECO:0000256" key="3">
    <source>
        <dbReference type="ARBA" id="ARBA00022621"/>
    </source>
</evidence>
<dbReference type="InterPro" id="IPR000971">
    <property type="entry name" value="Globin"/>
</dbReference>
<name>A0A7R9C2F6_9CRUS</name>
<dbReference type="SUPFAM" id="SSF46458">
    <property type="entry name" value="Globin-like"/>
    <property type="match status" value="2"/>
</dbReference>
<organism evidence="8">
    <name type="scientific">Notodromas monacha</name>
    <dbReference type="NCBI Taxonomy" id="399045"/>
    <lineage>
        <taxon>Eukaryota</taxon>
        <taxon>Metazoa</taxon>
        <taxon>Ecdysozoa</taxon>
        <taxon>Arthropoda</taxon>
        <taxon>Crustacea</taxon>
        <taxon>Oligostraca</taxon>
        <taxon>Ostracoda</taxon>
        <taxon>Podocopa</taxon>
        <taxon>Podocopida</taxon>
        <taxon>Cypridocopina</taxon>
        <taxon>Cypridoidea</taxon>
        <taxon>Cyprididae</taxon>
        <taxon>Notodromas</taxon>
    </lineage>
</organism>